<keyword evidence="2" id="KW-1185">Reference proteome</keyword>
<dbReference type="EMBL" id="CP023737">
    <property type="protein sequence ID" value="ATQ67920.1"/>
    <property type="molecule type" value="Genomic_DNA"/>
</dbReference>
<evidence type="ECO:0000313" key="2">
    <source>
        <dbReference type="Proteomes" id="UP000230709"/>
    </source>
</evidence>
<reference evidence="2" key="1">
    <citation type="submission" date="2017-10" db="EMBL/GenBank/DDBJ databases">
        <title>Completed PacBio SMRT sequence of Methylosinus trichosporium OB3b reveals presence of a third large plasmid.</title>
        <authorList>
            <person name="Charles T.C."/>
            <person name="Lynch M.D.J."/>
            <person name="Heil J.R."/>
            <person name="Cheng J."/>
        </authorList>
    </citation>
    <scope>NUCLEOTIDE SEQUENCE [LARGE SCALE GENOMIC DNA]</scope>
    <source>
        <strain evidence="2">OB3b</strain>
    </source>
</reference>
<protein>
    <submittedName>
        <fullName evidence="1">Uncharacterized protein</fullName>
    </submittedName>
</protein>
<evidence type="ECO:0000313" key="1">
    <source>
        <dbReference type="EMBL" id="ATQ67920.1"/>
    </source>
</evidence>
<dbReference type="RefSeq" id="WP_004448342.1">
    <property type="nucleotide sequence ID" value="NZ_ADVE02000001.1"/>
</dbReference>
<accession>A0A2D2CYW3</accession>
<dbReference type="KEGG" id="mtw:CQW49_08490"/>
<organism evidence="1 2">
    <name type="scientific">Methylosinus trichosporium (strain ATCC 35070 / NCIMB 11131 / UNIQEM 75 / OB3b)</name>
    <dbReference type="NCBI Taxonomy" id="595536"/>
    <lineage>
        <taxon>Bacteria</taxon>
        <taxon>Pseudomonadati</taxon>
        <taxon>Pseudomonadota</taxon>
        <taxon>Alphaproteobacteria</taxon>
        <taxon>Hyphomicrobiales</taxon>
        <taxon>Methylocystaceae</taxon>
        <taxon>Methylosinus</taxon>
    </lineage>
</organism>
<gene>
    <name evidence="1" type="ORF">CQW49_08490</name>
</gene>
<name>A0A2D2CYW3_METT3</name>
<dbReference type="STRING" id="595536.GCA_000178815_03454"/>
<proteinExistence type="predicted"/>
<dbReference type="AlphaFoldDB" id="A0A2D2CYW3"/>
<dbReference type="Proteomes" id="UP000230709">
    <property type="component" value="Chromosome"/>
</dbReference>
<sequence>MTTIHDDKISSADIAAYQAKKDDVRRAVVRLRADDIARRVERSLIAAHEIFGDATKFRTIESMNPEQLIWSIGPKVKAAQQ</sequence>